<reference evidence="5 6" key="1">
    <citation type="submission" date="2016-07" db="EMBL/GenBank/DDBJ databases">
        <title>Pervasive Adenine N6-methylation of Active Genes in Fungi.</title>
        <authorList>
            <consortium name="DOE Joint Genome Institute"/>
            <person name="Mondo S.J."/>
            <person name="Dannebaum R.O."/>
            <person name="Kuo R.C."/>
            <person name="Labutti K."/>
            <person name="Haridas S."/>
            <person name="Kuo A."/>
            <person name="Salamov A."/>
            <person name="Ahrendt S.R."/>
            <person name="Lipzen A."/>
            <person name="Sullivan W."/>
            <person name="Andreopoulos W.B."/>
            <person name="Clum A."/>
            <person name="Lindquist E."/>
            <person name="Daum C."/>
            <person name="Ramamoorthy G.K."/>
            <person name="Gryganskyi A."/>
            <person name="Culley D."/>
            <person name="Magnuson J.K."/>
            <person name="James T.Y."/>
            <person name="O'Malley M.A."/>
            <person name="Stajich J.E."/>
            <person name="Spatafora J.W."/>
            <person name="Visel A."/>
            <person name="Grigoriev I.V."/>
        </authorList>
    </citation>
    <scope>NUCLEOTIDE SEQUENCE [LARGE SCALE GENOMIC DNA]</scope>
    <source>
        <strain evidence="5 6">PL171</strain>
    </source>
</reference>
<name>A0A1Y2HSC6_9FUNG</name>
<feature type="compositionally biased region" description="Low complexity" evidence="3">
    <location>
        <begin position="264"/>
        <end position="275"/>
    </location>
</feature>
<comment type="caution">
    <text evidence="5">The sequence shown here is derived from an EMBL/GenBank/DDBJ whole genome shotgun (WGS) entry which is preliminary data.</text>
</comment>
<evidence type="ECO:0000256" key="3">
    <source>
        <dbReference type="SAM" id="MobiDB-lite"/>
    </source>
</evidence>
<organism evidence="5 6">
    <name type="scientific">Catenaria anguillulae PL171</name>
    <dbReference type="NCBI Taxonomy" id="765915"/>
    <lineage>
        <taxon>Eukaryota</taxon>
        <taxon>Fungi</taxon>
        <taxon>Fungi incertae sedis</taxon>
        <taxon>Blastocladiomycota</taxon>
        <taxon>Blastocladiomycetes</taxon>
        <taxon>Blastocladiales</taxon>
        <taxon>Catenariaceae</taxon>
        <taxon>Catenaria</taxon>
    </lineage>
</organism>
<sequence>MLRIQALYDFSAVDQDQLSVRAGDILYVIQRKQQWYYASTNPNAPFSSRSADAGLVPANYFEELDDDDDDDYDDDYYDNDRAPRRGQGRNNSISASDSASQVAYDQQRRRLGPNRYSDEGAGAGRPLQQQQRAPPAYDSDITLLGTVLEPIQGGALLLAADADEMVTVVDVLAKRGMVRARLAGSGAEGLIRWNKLRVWEMESGTVITDIYEAAELFAESMGQDDPPPPPRSAAPPARAPSRDGGRSTPRNEYVPPKATDKAAARAARSSPASSEEGGRGGGPMTRSPSPTNRRYLNPPPAPRPDRSERSMSARSYSPGPPSASLGRSRSTPLSANPARSATPLGRSATMGRAGGGGGSTLTPIRTGTPGRSPTLARTLVGGGSMSDGLDSPLASATPEEMVPRHATLTRGVPAAMLDQTESYSNLRKRTAPVDDLAYSAGVKVAGTGNGGGGASAMVSDITLVKGTKLAPAQYSYTLRVATKLGGGQEVTKKDAEFYALVESWSARLPAGTPLPSLPPALTIGAENNYKQCMVLPAVVAQREKEFAAFCKRLVEVQDVMGGAELVAEFCGLMAPSGGRGGGGGATMGRGGGGGGMTMGRRPSQGMNALAGGVMRMNLDDGRVPTARVGMGRR</sequence>
<evidence type="ECO:0000313" key="6">
    <source>
        <dbReference type="Proteomes" id="UP000193411"/>
    </source>
</evidence>
<feature type="compositionally biased region" description="Polar residues" evidence="3">
    <location>
        <begin position="325"/>
        <end position="339"/>
    </location>
</feature>
<feature type="compositionally biased region" description="Gly residues" evidence="3">
    <location>
        <begin position="579"/>
        <end position="597"/>
    </location>
</feature>
<feature type="region of interest" description="Disordered" evidence="3">
    <location>
        <begin position="220"/>
        <end position="396"/>
    </location>
</feature>
<dbReference type="PRINTS" id="PR00452">
    <property type="entry name" value="SH3DOMAIN"/>
</dbReference>
<evidence type="ECO:0000259" key="4">
    <source>
        <dbReference type="PROSITE" id="PS50002"/>
    </source>
</evidence>
<dbReference type="Pfam" id="PF00018">
    <property type="entry name" value="SH3_1"/>
    <property type="match status" value="1"/>
</dbReference>
<feature type="compositionally biased region" description="Acidic residues" evidence="3">
    <location>
        <begin position="62"/>
        <end position="77"/>
    </location>
</feature>
<dbReference type="SMART" id="SM00326">
    <property type="entry name" value="SH3"/>
    <property type="match status" value="1"/>
</dbReference>
<dbReference type="Gene3D" id="2.30.30.40">
    <property type="entry name" value="SH3 Domains"/>
    <property type="match status" value="1"/>
</dbReference>
<dbReference type="OrthoDB" id="5569702at2759"/>
<feature type="compositionally biased region" description="Low complexity" evidence="3">
    <location>
        <begin position="124"/>
        <end position="136"/>
    </location>
</feature>
<dbReference type="SUPFAM" id="SSF50044">
    <property type="entry name" value="SH3-domain"/>
    <property type="match status" value="1"/>
</dbReference>
<dbReference type="InterPro" id="IPR001452">
    <property type="entry name" value="SH3_domain"/>
</dbReference>
<protein>
    <recommendedName>
        <fullName evidence="4">SH3 domain-containing protein</fullName>
    </recommendedName>
</protein>
<feature type="domain" description="SH3" evidence="4">
    <location>
        <begin position="1"/>
        <end position="66"/>
    </location>
</feature>
<dbReference type="PROSITE" id="PS50002">
    <property type="entry name" value="SH3"/>
    <property type="match status" value="1"/>
</dbReference>
<evidence type="ECO:0000256" key="1">
    <source>
        <dbReference type="ARBA" id="ARBA00022443"/>
    </source>
</evidence>
<gene>
    <name evidence="5" type="ORF">BCR44DRAFT_33874</name>
</gene>
<feature type="region of interest" description="Disordered" evidence="3">
    <location>
        <begin position="579"/>
        <end position="598"/>
    </location>
</feature>
<dbReference type="AlphaFoldDB" id="A0A1Y2HSC6"/>
<accession>A0A1Y2HSC6</accession>
<dbReference type="EMBL" id="MCFL01000019">
    <property type="protein sequence ID" value="ORZ36022.1"/>
    <property type="molecule type" value="Genomic_DNA"/>
</dbReference>
<keyword evidence="6" id="KW-1185">Reference proteome</keyword>
<evidence type="ECO:0000256" key="2">
    <source>
        <dbReference type="PROSITE-ProRule" id="PRU00192"/>
    </source>
</evidence>
<dbReference type="InterPro" id="IPR036028">
    <property type="entry name" value="SH3-like_dom_sf"/>
</dbReference>
<feature type="compositionally biased region" description="Polar residues" evidence="3">
    <location>
        <begin position="361"/>
        <end position="371"/>
    </location>
</feature>
<feature type="region of interest" description="Disordered" evidence="3">
    <location>
        <begin position="62"/>
        <end position="136"/>
    </location>
</feature>
<feature type="compositionally biased region" description="Polar residues" evidence="3">
    <location>
        <begin position="88"/>
        <end position="104"/>
    </location>
</feature>
<keyword evidence="1 2" id="KW-0728">SH3 domain</keyword>
<dbReference type="Proteomes" id="UP000193411">
    <property type="component" value="Unassembled WGS sequence"/>
</dbReference>
<evidence type="ECO:0000313" key="5">
    <source>
        <dbReference type="EMBL" id="ORZ36022.1"/>
    </source>
</evidence>
<proteinExistence type="predicted"/>